<accession>A0AC35GFG9</accession>
<reference evidence="2" key="1">
    <citation type="submission" date="2022-11" db="UniProtKB">
        <authorList>
            <consortium name="WormBaseParasite"/>
        </authorList>
    </citation>
    <scope>IDENTIFICATION</scope>
</reference>
<dbReference type="WBParaSite" id="PS1159_v2.g4724.t1">
    <property type="protein sequence ID" value="PS1159_v2.g4724.t1"/>
    <property type="gene ID" value="PS1159_v2.g4724"/>
</dbReference>
<organism evidence="1 2">
    <name type="scientific">Panagrolaimus sp. PS1159</name>
    <dbReference type="NCBI Taxonomy" id="55785"/>
    <lineage>
        <taxon>Eukaryota</taxon>
        <taxon>Metazoa</taxon>
        <taxon>Ecdysozoa</taxon>
        <taxon>Nematoda</taxon>
        <taxon>Chromadorea</taxon>
        <taxon>Rhabditida</taxon>
        <taxon>Tylenchina</taxon>
        <taxon>Panagrolaimomorpha</taxon>
        <taxon>Panagrolaimoidea</taxon>
        <taxon>Panagrolaimidae</taxon>
        <taxon>Panagrolaimus</taxon>
    </lineage>
</organism>
<protein>
    <submittedName>
        <fullName evidence="2">Uncharacterized protein</fullName>
    </submittedName>
</protein>
<dbReference type="Proteomes" id="UP000887580">
    <property type="component" value="Unplaced"/>
</dbReference>
<evidence type="ECO:0000313" key="2">
    <source>
        <dbReference type="WBParaSite" id="PS1159_v2.g4724.t1"/>
    </source>
</evidence>
<name>A0AC35GFG9_9BILA</name>
<sequence length="183" mass="20674">MIAFFDAVIFLGLLASVIYFYFCLIKTASEYSLLEFSDLPLEIIELIQKWIKNEKNGKEIAESFVQAAFTIIPGNAAEVAAFETENFGKVCVSQKIADSLTKYLEHKIFDLQPSMAIKDGYNYLGVNNKSRISDDELTSAFQKKAYEDFHDKIGGRTKASYCTLKAYMAIIKAKRQISGKKME</sequence>
<evidence type="ECO:0000313" key="1">
    <source>
        <dbReference type="Proteomes" id="UP000887580"/>
    </source>
</evidence>
<proteinExistence type="predicted"/>